<organism evidence="1 2">
    <name type="scientific">Dallia pectoralis</name>
    <name type="common">Alaska blackfish</name>
    <dbReference type="NCBI Taxonomy" id="75939"/>
    <lineage>
        <taxon>Eukaryota</taxon>
        <taxon>Metazoa</taxon>
        <taxon>Chordata</taxon>
        <taxon>Craniata</taxon>
        <taxon>Vertebrata</taxon>
        <taxon>Euteleostomi</taxon>
        <taxon>Actinopterygii</taxon>
        <taxon>Neopterygii</taxon>
        <taxon>Teleostei</taxon>
        <taxon>Protacanthopterygii</taxon>
        <taxon>Esociformes</taxon>
        <taxon>Umbridae</taxon>
        <taxon>Dallia</taxon>
    </lineage>
</organism>
<evidence type="ECO:0000313" key="2">
    <source>
        <dbReference type="Proteomes" id="UP001157502"/>
    </source>
</evidence>
<proteinExistence type="predicted"/>
<accession>A0ACC2FP64</accession>
<sequence length="99" mass="10413">MALCHSSLCIKQSWILAPGNAVFPAVWSRSVFLPPTTIKLLASCIARGQAAMDHSKVTPDKAGTTSVALPGTSRSIGAPALAVWDTFLLPGKRAKQRAV</sequence>
<gene>
    <name evidence="1" type="ORF">DPEC_G00270170</name>
</gene>
<keyword evidence="2" id="KW-1185">Reference proteome</keyword>
<dbReference type="Proteomes" id="UP001157502">
    <property type="component" value="Chromosome 24"/>
</dbReference>
<dbReference type="EMBL" id="CM055751">
    <property type="protein sequence ID" value="KAJ7993218.1"/>
    <property type="molecule type" value="Genomic_DNA"/>
</dbReference>
<name>A0ACC2FP64_DALPE</name>
<protein>
    <submittedName>
        <fullName evidence="1">Uncharacterized protein</fullName>
    </submittedName>
</protein>
<comment type="caution">
    <text evidence="1">The sequence shown here is derived from an EMBL/GenBank/DDBJ whole genome shotgun (WGS) entry which is preliminary data.</text>
</comment>
<evidence type="ECO:0000313" key="1">
    <source>
        <dbReference type="EMBL" id="KAJ7993218.1"/>
    </source>
</evidence>
<reference evidence="1" key="1">
    <citation type="submission" date="2021-05" db="EMBL/GenBank/DDBJ databases">
        <authorList>
            <person name="Pan Q."/>
            <person name="Jouanno E."/>
            <person name="Zahm M."/>
            <person name="Klopp C."/>
            <person name="Cabau C."/>
            <person name="Louis A."/>
            <person name="Berthelot C."/>
            <person name="Parey E."/>
            <person name="Roest Crollius H."/>
            <person name="Montfort J."/>
            <person name="Robinson-Rechavi M."/>
            <person name="Bouchez O."/>
            <person name="Lampietro C."/>
            <person name="Lopez Roques C."/>
            <person name="Donnadieu C."/>
            <person name="Postlethwait J."/>
            <person name="Bobe J."/>
            <person name="Dillon D."/>
            <person name="Chandos A."/>
            <person name="von Hippel F."/>
            <person name="Guiguen Y."/>
        </authorList>
    </citation>
    <scope>NUCLEOTIDE SEQUENCE</scope>
    <source>
        <strain evidence="1">YG-Jan2019</strain>
    </source>
</reference>